<dbReference type="InterPro" id="IPR003593">
    <property type="entry name" value="AAA+_ATPase"/>
</dbReference>
<proteinExistence type="predicted"/>
<dbReference type="Pfam" id="PF25601">
    <property type="entry name" value="AAA_lid_14"/>
    <property type="match status" value="1"/>
</dbReference>
<dbReference type="NCBIfam" id="TIGR00229">
    <property type="entry name" value="sensory_box"/>
    <property type="match status" value="1"/>
</dbReference>
<evidence type="ECO:0000256" key="3">
    <source>
        <dbReference type="ARBA" id="ARBA00023015"/>
    </source>
</evidence>
<dbReference type="GO" id="GO:0006355">
    <property type="term" value="P:regulation of DNA-templated transcription"/>
    <property type="evidence" value="ECO:0007669"/>
    <property type="project" value="InterPro"/>
</dbReference>
<dbReference type="SUPFAM" id="SSF55785">
    <property type="entry name" value="PYP-like sensor domain (PAS domain)"/>
    <property type="match status" value="1"/>
</dbReference>
<protein>
    <submittedName>
        <fullName evidence="6">Sigma-54-dependent Fis family transcriptional regulator</fullName>
    </submittedName>
</protein>
<keyword evidence="1" id="KW-0547">Nucleotide-binding</keyword>
<keyword evidence="3" id="KW-0805">Transcription regulation</keyword>
<dbReference type="FunFam" id="3.40.50.300:FF:000006">
    <property type="entry name" value="DNA-binding transcriptional regulator NtrC"/>
    <property type="match status" value="1"/>
</dbReference>
<dbReference type="PANTHER" id="PTHR32071">
    <property type="entry name" value="TRANSCRIPTIONAL REGULATORY PROTEIN"/>
    <property type="match status" value="1"/>
</dbReference>
<keyword evidence="5" id="KW-0804">Transcription</keyword>
<evidence type="ECO:0000256" key="1">
    <source>
        <dbReference type="ARBA" id="ARBA00022741"/>
    </source>
</evidence>
<dbReference type="GO" id="GO:0005524">
    <property type="term" value="F:ATP binding"/>
    <property type="evidence" value="ECO:0007669"/>
    <property type="project" value="UniProtKB-KW"/>
</dbReference>
<dbReference type="SMART" id="SM00382">
    <property type="entry name" value="AAA"/>
    <property type="match status" value="1"/>
</dbReference>
<dbReference type="InterPro" id="IPR058031">
    <property type="entry name" value="AAA_lid_NorR"/>
</dbReference>
<dbReference type="InterPro" id="IPR035965">
    <property type="entry name" value="PAS-like_dom_sf"/>
</dbReference>
<dbReference type="PROSITE" id="PS00688">
    <property type="entry name" value="SIGMA54_INTERACT_3"/>
    <property type="match status" value="1"/>
</dbReference>
<keyword evidence="4" id="KW-0238">DNA-binding</keyword>
<dbReference type="PRINTS" id="PR01590">
    <property type="entry name" value="HTHFIS"/>
</dbReference>
<dbReference type="CDD" id="cd00009">
    <property type="entry name" value="AAA"/>
    <property type="match status" value="1"/>
</dbReference>
<dbReference type="InterPro" id="IPR002197">
    <property type="entry name" value="HTH_Fis"/>
</dbReference>
<dbReference type="InterPro" id="IPR025944">
    <property type="entry name" value="Sigma_54_int_dom_CS"/>
</dbReference>
<dbReference type="RefSeq" id="WP_016114748.1">
    <property type="nucleotide sequence ID" value="NZ_CP189809.1"/>
</dbReference>
<comment type="caution">
    <text evidence="6">The sequence shown here is derived from an EMBL/GenBank/DDBJ whole genome shotgun (WGS) entry which is preliminary data.</text>
</comment>
<dbReference type="Gene3D" id="3.30.450.20">
    <property type="entry name" value="PAS domain"/>
    <property type="match status" value="1"/>
</dbReference>
<evidence type="ECO:0000256" key="4">
    <source>
        <dbReference type="ARBA" id="ARBA00023125"/>
    </source>
</evidence>
<dbReference type="SUPFAM" id="SSF46689">
    <property type="entry name" value="Homeodomain-like"/>
    <property type="match status" value="1"/>
</dbReference>
<dbReference type="PROSITE" id="PS50112">
    <property type="entry name" value="PAS"/>
    <property type="match status" value="1"/>
</dbReference>
<dbReference type="InterPro" id="IPR013656">
    <property type="entry name" value="PAS_4"/>
</dbReference>
<organism evidence="6 7">
    <name type="scientific">Bacillus pseudomycoides</name>
    <dbReference type="NCBI Taxonomy" id="64104"/>
    <lineage>
        <taxon>Bacteria</taxon>
        <taxon>Bacillati</taxon>
        <taxon>Bacillota</taxon>
        <taxon>Bacilli</taxon>
        <taxon>Bacillales</taxon>
        <taxon>Bacillaceae</taxon>
        <taxon>Bacillus</taxon>
        <taxon>Bacillus cereus group</taxon>
    </lineage>
</organism>
<dbReference type="InterPro" id="IPR000014">
    <property type="entry name" value="PAS"/>
</dbReference>
<dbReference type="GO" id="GO:0043565">
    <property type="term" value="F:sequence-specific DNA binding"/>
    <property type="evidence" value="ECO:0007669"/>
    <property type="project" value="InterPro"/>
</dbReference>
<dbReference type="Pfam" id="PF08448">
    <property type="entry name" value="PAS_4"/>
    <property type="match status" value="1"/>
</dbReference>
<dbReference type="Gene3D" id="3.40.50.300">
    <property type="entry name" value="P-loop containing nucleotide triphosphate hydrolases"/>
    <property type="match status" value="1"/>
</dbReference>
<dbReference type="InterPro" id="IPR002078">
    <property type="entry name" value="Sigma_54_int"/>
</dbReference>
<dbReference type="CDD" id="cd00130">
    <property type="entry name" value="PAS"/>
    <property type="match status" value="1"/>
</dbReference>
<evidence type="ECO:0000313" key="7">
    <source>
        <dbReference type="Proteomes" id="UP000195321"/>
    </source>
</evidence>
<dbReference type="Gene3D" id="1.10.10.60">
    <property type="entry name" value="Homeodomain-like"/>
    <property type="match status" value="1"/>
</dbReference>
<gene>
    <name evidence="6" type="ORF">BW425_17925</name>
</gene>
<dbReference type="PROSITE" id="PS00676">
    <property type="entry name" value="SIGMA54_INTERACT_2"/>
    <property type="match status" value="1"/>
</dbReference>
<dbReference type="Pfam" id="PF02954">
    <property type="entry name" value="HTH_8"/>
    <property type="match status" value="1"/>
</dbReference>
<keyword evidence="2" id="KW-0067">ATP-binding</keyword>
<dbReference type="Proteomes" id="UP000195321">
    <property type="component" value="Unassembled WGS sequence"/>
</dbReference>
<dbReference type="InterPro" id="IPR025662">
    <property type="entry name" value="Sigma_54_int_dom_ATP-bd_1"/>
</dbReference>
<name>A0A1Y3MIQ2_9BACI</name>
<dbReference type="PANTHER" id="PTHR32071:SF74">
    <property type="entry name" value="TRANSCRIPTIONAL ACTIVATOR ROCR"/>
    <property type="match status" value="1"/>
</dbReference>
<evidence type="ECO:0000256" key="2">
    <source>
        <dbReference type="ARBA" id="ARBA00022840"/>
    </source>
</evidence>
<evidence type="ECO:0000256" key="5">
    <source>
        <dbReference type="ARBA" id="ARBA00023163"/>
    </source>
</evidence>
<dbReference type="PROSITE" id="PS00675">
    <property type="entry name" value="SIGMA54_INTERACT_1"/>
    <property type="match status" value="1"/>
</dbReference>
<accession>A0A1Y3MIQ2</accession>
<dbReference type="SUPFAM" id="SSF52540">
    <property type="entry name" value="P-loop containing nucleoside triphosphate hydrolases"/>
    <property type="match status" value="1"/>
</dbReference>
<dbReference type="Gene3D" id="1.10.8.60">
    <property type="match status" value="1"/>
</dbReference>
<dbReference type="Pfam" id="PF00158">
    <property type="entry name" value="Sigma54_activat"/>
    <property type="match status" value="1"/>
</dbReference>
<dbReference type="PROSITE" id="PS50045">
    <property type="entry name" value="SIGMA54_INTERACT_4"/>
    <property type="match status" value="1"/>
</dbReference>
<evidence type="ECO:0000313" key="6">
    <source>
        <dbReference type="EMBL" id="OUM47472.1"/>
    </source>
</evidence>
<dbReference type="AlphaFoldDB" id="A0A1Y3MIQ2"/>
<dbReference type="InterPro" id="IPR027417">
    <property type="entry name" value="P-loop_NTPase"/>
</dbReference>
<reference evidence="6 7" key="1">
    <citation type="submission" date="2017-02" db="EMBL/GenBank/DDBJ databases">
        <title>Bacillus pseudomycoides isolate FSL K6-0042.</title>
        <authorList>
            <person name="Kovac J."/>
        </authorList>
    </citation>
    <scope>NUCLEOTIDE SEQUENCE [LARGE SCALE GENOMIC DNA]</scope>
    <source>
        <strain evidence="6 7">FSL K6-0042</strain>
    </source>
</reference>
<dbReference type="InterPro" id="IPR009057">
    <property type="entry name" value="Homeodomain-like_sf"/>
</dbReference>
<dbReference type="InterPro" id="IPR025943">
    <property type="entry name" value="Sigma_54_int_dom_ATP-bd_2"/>
</dbReference>
<dbReference type="FunFam" id="3.30.450.20:FF:000082">
    <property type="entry name" value="sigma-54-dependent Fis family transcriptional regulator"/>
    <property type="match status" value="1"/>
</dbReference>
<dbReference type="EMBL" id="MWPX01000022">
    <property type="protein sequence ID" value="OUM47472.1"/>
    <property type="molecule type" value="Genomic_DNA"/>
</dbReference>
<sequence length="463" mass="52132">MTLLAVSTQEVIEAILGSIDEAIHAVDENGITIFYNTVAAKHDGSKIENVLGKHLLEAFPSLSRETSTLMKVLNTKKPILHQVQRYQNLNGEDVCTVNTTLPIFIEGEIAGAVEIAKDYSTIQKLTDTIVDLQSKMKRSSRKKITKKHVAFNTIVTNDSRFKQTKDLAQKVAPTNANVLIYGETGTGKELFVQAIHEASNRKNKPFIAQNCAALPESLLESLLFGTTKGSYTGAIERAGLFELADGGTLFLDELNSMPLDLQAKMLRALEDGVIRRIGDSKTRKVDVRVITAMNQPPEVCLRENKIRTDLYYRLNVFSLYIPPLRERKEDVLLLASYFLRDYNKEYKKQVLHIDGETKERLLAYHWPGNVRELKHTVEHAVIIAEGSSLTVSCLPRTFRKEVDSKKQKKSILPLREALHQTEKELIDQALMETDGNILQAAKLLGIPRQTLQYKLNKYDKTAE</sequence>